<dbReference type="InterPro" id="IPR012910">
    <property type="entry name" value="Plug_dom"/>
</dbReference>
<evidence type="ECO:0000256" key="9">
    <source>
        <dbReference type="ARBA" id="ARBA00023237"/>
    </source>
</evidence>
<dbReference type="Gene3D" id="2.40.170.20">
    <property type="entry name" value="TonB-dependent receptor, beta-barrel domain"/>
    <property type="match status" value="1"/>
</dbReference>
<feature type="domain" description="TonB-dependent receptor plug" evidence="13">
    <location>
        <begin position="46"/>
        <end position="153"/>
    </location>
</feature>
<keyword evidence="3 10" id="KW-1134">Transmembrane beta strand</keyword>
<dbReference type="Pfam" id="PF00593">
    <property type="entry name" value="TonB_dep_Rec_b-barrel"/>
    <property type="match status" value="1"/>
</dbReference>
<evidence type="ECO:0000256" key="11">
    <source>
        <dbReference type="RuleBase" id="RU003357"/>
    </source>
</evidence>
<evidence type="ECO:0000259" key="12">
    <source>
        <dbReference type="Pfam" id="PF00593"/>
    </source>
</evidence>
<evidence type="ECO:0000256" key="10">
    <source>
        <dbReference type="PROSITE-ProRule" id="PRU01360"/>
    </source>
</evidence>
<evidence type="ECO:0000256" key="8">
    <source>
        <dbReference type="ARBA" id="ARBA00023170"/>
    </source>
</evidence>
<feature type="domain" description="TonB-dependent receptor-like beta-barrel" evidence="12">
    <location>
        <begin position="255"/>
        <end position="681"/>
    </location>
</feature>
<dbReference type="PROSITE" id="PS52016">
    <property type="entry name" value="TONB_DEPENDENT_REC_3"/>
    <property type="match status" value="1"/>
</dbReference>
<accession>A0ABN6H6I4</accession>
<keyword evidence="9 10" id="KW-0998">Cell outer membrane</keyword>
<dbReference type="InterPro" id="IPR000531">
    <property type="entry name" value="Beta-barrel_TonB"/>
</dbReference>
<evidence type="ECO:0000256" key="7">
    <source>
        <dbReference type="ARBA" id="ARBA00023136"/>
    </source>
</evidence>
<keyword evidence="2 10" id="KW-0813">Transport</keyword>
<dbReference type="InterPro" id="IPR037066">
    <property type="entry name" value="Plug_dom_sf"/>
</dbReference>
<protein>
    <submittedName>
        <fullName evidence="14">TonB-dependent receptor</fullName>
    </submittedName>
</protein>
<comment type="subcellular location">
    <subcellularLocation>
        <location evidence="1 10">Cell outer membrane</location>
        <topology evidence="1 10">Multi-pass membrane protein</topology>
    </subcellularLocation>
</comment>
<keyword evidence="6 11" id="KW-0798">TonB box</keyword>
<dbReference type="PANTHER" id="PTHR30069:SF29">
    <property type="entry name" value="HEMOGLOBIN AND HEMOGLOBIN-HAPTOGLOBIN-BINDING PROTEIN 1-RELATED"/>
    <property type="match status" value="1"/>
</dbReference>
<dbReference type="CDD" id="cd01347">
    <property type="entry name" value="ligand_gated_channel"/>
    <property type="match status" value="1"/>
</dbReference>
<keyword evidence="5" id="KW-0732">Signal</keyword>
<evidence type="ECO:0000256" key="3">
    <source>
        <dbReference type="ARBA" id="ARBA00022452"/>
    </source>
</evidence>
<keyword evidence="4 10" id="KW-0812">Transmembrane</keyword>
<dbReference type="InterPro" id="IPR039426">
    <property type="entry name" value="TonB-dep_rcpt-like"/>
</dbReference>
<evidence type="ECO:0000313" key="15">
    <source>
        <dbReference type="Proteomes" id="UP001374893"/>
    </source>
</evidence>
<comment type="similarity">
    <text evidence="10 11">Belongs to the TonB-dependent receptor family.</text>
</comment>
<dbReference type="SUPFAM" id="SSF56935">
    <property type="entry name" value="Porins"/>
    <property type="match status" value="1"/>
</dbReference>
<organism evidence="14 15">
    <name type="scientific">Haloferula helveola</name>
    <dbReference type="NCBI Taxonomy" id="490095"/>
    <lineage>
        <taxon>Bacteria</taxon>
        <taxon>Pseudomonadati</taxon>
        <taxon>Verrucomicrobiota</taxon>
        <taxon>Verrucomicrobiia</taxon>
        <taxon>Verrucomicrobiales</taxon>
        <taxon>Verrucomicrobiaceae</taxon>
        <taxon>Haloferula</taxon>
    </lineage>
</organism>
<evidence type="ECO:0000256" key="5">
    <source>
        <dbReference type="ARBA" id="ARBA00022729"/>
    </source>
</evidence>
<evidence type="ECO:0000259" key="13">
    <source>
        <dbReference type="Pfam" id="PF07715"/>
    </source>
</evidence>
<dbReference type="Proteomes" id="UP001374893">
    <property type="component" value="Chromosome"/>
</dbReference>
<reference evidence="14 15" key="1">
    <citation type="submission" date="2021-06" db="EMBL/GenBank/DDBJ databases">
        <title>Complete genome of Haloferula helveola possessing various polysaccharide degrading enzymes.</title>
        <authorList>
            <person name="Takami H."/>
            <person name="Huang C."/>
            <person name="Hamasaki K."/>
        </authorList>
    </citation>
    <scope>NUCLEOTIDE SEQUENCE [LARGE SCALE GENOMIC DNA]</scope>
    <source>
        <strain evidence="14 15">CN-1</strain>
    </source>
</reference>
<evidence type="ECO:0000256" key="1">
    <source>
        <dbReference type="ARBA" id="ARBA00004571"/>
    </source>
</evidence>
<name>A0ABN6H6I4_9BACT</name>
<keyword evidence="15" id="KW-1185">Reference proteome</keyword>
<evidence type="ECO:0000256" key="2">
    <source>
        <dbReference type="ARBA" id="ARBA00022448"/>
    </source>
</evidence>
<sequence>MPNTRPTLFHAVSFAASLGTTWVGAQDVLGDLEPTIVTASRVEDSVMEVPYTFDLIDSGFLYETKRRSLPEALQFTPGILVQKTAYGHGSPFIRGFTGRQNLLLVDGVRFNNSLTRGGPVQYWNTVDPYSLDRIEVIKSQGSVLYGSDAVGGTVNAITRSTGFRDTPDGEFFSHGSAYYEYRSNGEGSHIGRIESSTGVGGRFGIMLGVTGKEFGDIEDSAVGRMRNTGYPEQDIDLKIEAAIGPDTTMTFLHQRVNQDDIYRWHSTIYNPGWQHSGHVAAPGSFLARVYDQERTLTYLRFEGEPSDVGWLNRWSATVSYHQGRDMEAQYRSMTDKRYQVADIDTLGFDLTLESPLGPGELIYGLDYYHDTVDSAGYRDRGVGLLYDPSFRPVADDSEYDLFGAFAQYSFRPVECLEITAGGRYTYARAELGRSWNPTLGRDLYGQSRSWDNFSGSLRALWTINDCWNVYGGISQAFRAPNLNDLSGVTTSRFNTNATGSIDVDSEEFITYELGTRFHNGTFGFGAAVFYTDASDLITSVPVAAGSNTTVPTNAADAYVYGVELEADWRFAADWLLSGYFTWQDGRTDTQSYLGGPTIHDLASRTAPISGGLALRWTHPNERLWVEGRMIAAAEQDNLSRGDRGDTQRIPVGGTPGYIAYMLHAGWQATDWLELTGGVENISDEDYRNHGSGQNEPGLNGIFAAKVTW</sequence>
<dbReference type="Pfam" id="PF07715">
    <property type="entry name" value="Plug"/>
    <property type="match status" value="1"/>
</dbReference>
<keyword evidence="8 14" id="KW-0675">Receptor</keyword>
<dbReference type="Gene3D" id="2.170.130.10">
    <property type="entry name" value="TonB-dependent receptor, plug domain"/>
    <property type="match status" value="1"/>
</dbReference>
<proteinExistence type="inferred from homology"/>
<evidence type="ECO:0000256" key="4">
    <source>
        <dbReference type="ARBA" id="ARBA00022692"/>
    </source>
</evidence>
<dbReference type="PANTHER" id="PTHR30069">
    <property type="entry name" value="TONB-DEPENDENT OUTER MEMBRANE RECEPTOR"/>
    <property type="match status" value="1"/>
</dbReference>
<gene>
    <name evidence="14" type="ORF">HAHE_31640</name>
</gene>
<keyword evidence="7 10" id="KW-0472">Membrane</keyword>
<dbReference type="InterPro" id="IPR036942">
    <property type="entry name" value="Beta-barrel_TonB_sf"/>
</dbReference>
<evidence type="ECO:0000313" key="14">
    <source>
        <dbReference type="EMBL" id="BCX49256.1"/>
    </source>
</evidence>
<dbReference type="EMBL" id="AP024702">
    <property type="protein sequence ID" value="BCX49256.1"/>
    <property type="molecule type" value="Genomic_DNA"/>
</dbReference>
<evidence type="ECO:0000256" key="6">
    <source>
        <dbReference type="ARBA" id="ARBA00023077"/>
    </source>
</evidence>
<dbReference type="RefSeq" id="WP_338685764.1">
    <property type="nucleotide sequence ID" value="NZ_AP024702.1"/>
</dbReference>